<dbReference type="GeneID" id="17043746"/>
<evidence type="ECO:0000313" key="3">
    <source>
        <dbReference type="Proteomes" id="UP000007264"/>
    </source>
</evidence>
<evidence type="ECO:0000313" key="2">
    <source>
        <dbReference type="EMBL" id="EIE25742.1"/>
    </source>
</evidence>
<feature type="compositionally biased region" description="Low complexity" evidence="1">
    <location>
        <begin position="281"/>
        <end position="292"/>
    </location>
</feature>
<dbReference type="RefSeq" id="XP_005650286.1">
    <property type="nucleotide sequence ID" value="XM_005650229.1"/>
</dbReference>
<proteinExistence type="predicted"/>
<name>I0Z523_COCSC</name>
<dbReference type="EMBL" id="AGSI01000003">
    <property type="protein sequence ID" value="EIE25742.1"/>
    <property type="molecule type" value="Genomic_DNA"/>
</dbReference>
<dbReference type="KEGG" id="csl:COCSUDRAFT_40022"/>
<feature type="compositionally biased region" description="Polar residues" evidence="1">
    <location>
        <begin position="293"/>
        <end position="303"/>
    </location>
</feature>
<dbReference type="Proteomes" id="UP000007264">
    <property type="component" value="Unassembled WGS sequence"/>
</dbReference>
<dbReference type="SUPFAM" id="SSF57184">
    <property type="entry name" value="Growth factor receptor domain"/>
    <property type="match status" value="1"/>
</dbReference>
<sequence length="745" mass="77869">MWTALICRSCAELNCAEGACTDGFGCSACPAGFGISSSEPPLACTVRCPPHCTDCDNVGSADSRSDGGRCNACSQGYMLTENGFCEEEGISASARGATLQQQRSLLPDPLNFLARLVPGMAHIDPTADAASQADQERSIYLTAAALRQDLQAALPLQLAQAVSSEQPALVNFNDFDTASLQRAASSQQEPAQSVFWLQWPAVPPVKGCLQHFLRSLLQAFMPSGLMGSPGETSDEPATDGESVRDQMIRMRWWEQMPKWETEEEVWIKEHGNAPSRMDPEQQQQLTAAQDTTKNAQAAEQTSSQEEDPREATLMNTLLGLAEPQGGESLSVEHESALQPAEQGVVKLSEAQPLGKAWTGLTASMLKPALDASQVSERTQQDMHGAAAVKLTDPQPLGDAWSSLTAAMLRASPDRDTMTNQAAAATPAQEGASEAVLTSVSEEPRTAVVSRDAVAAAARELAANTGISKDAALDRAVSAVLQAGSYAAPDLDPLWSNRRYGPADTESAWDTDVLRAGGDGVSAATMAVPPQSGPPLEVQRRGVISRVLDDISGAVRSAVAALSRHFAGQLSTADSEHLVPGVSVIDLAEEELDTASREAAAGAAGNFPAAALGRLQVAAEAVVRAHADAPDDAITAQPDRADSPRPLAYASGRGAASAAVPNVLIKDEATSSEAIIVPGMAAAAEVAAGTDPSLMSDMAVPVQQLPQKAEAAGVSANSINNKIDEKDVQGDRGLAEYAYADPSLMS</sequence>
<organism evidence="2 3">
    <name type="scientific">Coccomyxa subellipsoidea (strain C-169)</name>
    <name type="common">Green microalga</name>
    <dbReference type="NCBI Taxonomy" id="574566"/>
    <lineage>
        <taxon>Eukaryota</taxon>
        <taxon>Viridiplantae</taxon>
        <taxon>Chlorophyta</taxon>
        <taxon>core chlorophytes</taxon>
        <taxon>Trebouxiophyceae</taxon>
        <taxon>Trebouxiophyceae incertae sedis</taxon>
        <taxon>Coccomyxaceae</taxon>
        <taxon>Coccomyxa</taxon>
        <taxon>Coccomyxa subellipsoidea</taxon>
    </lineage>
</organism>
<accession>I0Z523</accession>
<dbReference type="AlphaFoldDB" id="I0Z523"/>
<evidence type="ECO:0000256" key="1">
    <source>
        <dbReference type="SAM" id="MobiDB-lite"/>
    </source>
</evidence>
<keyword evidence="3" id="KW-1185">Reference proteome</keyword>
<protein>
    <submittedName>
        <fullName evidence="2">Uncharacterized protein</fullName>
    </submittedName>
</protein>
<dbReference type="InterPro" id="IPR009030">
    <property type="entry name" value="Growth_fac_rcpt_cys_sf"/>
</dbReference>
<gene>
    <name evidence="2" type="ORF">COCSUDRAFT_40022</name>
</gene>
<comment type="caution">
    <text evidence="2">The sequence shown here is derived from an EMBL/GenBank/DDBJ whole genome shotgun (WGS) entry which is preliminary data.</text>
</comment>
<dbReference type="OrthoDB" id="27819at2759"/>
<feature type="region of interest" description="Disordered" evidence="1">
    <location>
        <begin position="272"/>
        <end position="309"/>
    </location>
</feature>
<reference evidence="2 3" key="1">
    <citation type="journal article" date="2012" name="Genome Biol.">
        <title>The genome of the polar eukaryotic microalga coccomyxa subellipsoidea reveals traits of cold adaptation.</title>
        <authorList>
            <person name="Blanc G."/>
            <person name="Agarkova I."/>
            <person name="Grimwood J."/>
            <person name="Kuo A."/>
            <person name="Brueggeman A."/>
            <person name="Dunigan D."/>
            <person name="Gurnon J."/>
            <person name="Ladunga I."/>
            <person name="Lindquist E."/>
            <person name="Lucas S."/>
            <person name="Pangilinan J."/>
            <person name="Proschold T."/>
            <person name="Salamov A."/>
            <person name="Schmutz J."/>
            <person name="Weeks D."/>
            <person name="Yamada T."/>
            <person name="Claverie J.M."/>
            <person name="Grigoriev I."/>
            <person name="Van Etten J."/>
            <person name="Lomsadze A."/>
            <person name="Borodovsky M."/>
        </authorList>
    </citation>
    <scope>NUCLEOTIDE SEQUENCE [LARGE SCALE GENOMIC DNA]</scope>
    <source>
        <strain evidence="2 3">C-169</strain>
    </source>
</reference>